<name>A0A517XYX2_9BACT</name>
<dbReference type="AlphaFoldDB" id="A0A517XYX2"/>
<dbReference type="PANTHER" id="PTHR22617:SF45">
    <property type="entry name" value="CHEMOTAXIS PROTEIN CHEW"/>
    <property type="match status" value="1"/>
</dbReference>
<protein>
    <recommendedName>
        <fullName evidence="2">Chemotaxis protein CheW</fullName>
    </recommendedName>
</protein>
<comment type="subcellular location">
    <subcellularLocation>
        <location evidence="1">Cytoplasm</location>
    </subcellularLocation>
</comment>
<dbReference type="SUPFAM" id="SSF50341">
    <property type="entry name" value="CheW-like"/>
    <property type="match status" value="1"/>
</dbReference>
<dbReference type="InterPro" id="IPR039315">
    <property type="entry name" value="CheW"/>
</dbReference>
<evidence type="ECO:0000313" key="6">
    <source>
        <dbReference type="Proteomes" id="UP000319576"/>
    </source>
</evidence>
<sequence length="221" mass="24523">MTDLPVIAANPCWQAVGVWGDRTCPELKQHTHCHNCPVFAAAGRRFLDAPSPAGYLDEWTARLAEPVRRTADGVFGALVFRLGEEWLALPVGVLVEVTHPRWPHRIPHRGGLLAGLVNVRGELHLCVRLDLLLGIERPAEPAKSTARPRMVVMRRDTDRWAFAADDVDLVRRVATADLVTAPPTLARAAARVTRGVVHRDGRAIGLLDETRLFEALRERVR</sequence>
<keyword evidence="6" id="KW-1185">Reference proteome</keyword>
<keyword evidence="3" id="KW-0963">Cytoplasm</keyword>
<dbReference type="SMART" id="SM00260">
    <property type="entry name" value="CheW"/>
    <property type="match status" value="1"/>
</dbReference>
<evidence type="ECO:0000256" key="2">
    <source>
        <dbReference type="ARBA" id="ARBA00021483"/>
    </source>
</evidence>
<proteinExistence type="predicted"/>
<dbReference type="Gene3D" id="2.30.30.40">
    <property type="entry name" value="SH3 Domains"/>
    <property type="match status" value="1"/>
</dbReference>
<dbReference type="Pfam" id="PF01584">
    <property type="entry name" value="CheW"/>
    <property type="match status" value="1"/>
</dbReference>
<accession>A0A517XYX2</accession>
<dbReference type="GO" id="GO:0006935">
    <property type="term" value="P:chemotaxis"/>
    <property type="evidence" value="ECO:0007669"/>
    <property type="project" value="InterPro"/>
</dbReference>
<dbReference type="GO" id="GO:0007165">
    <property type="term" value="P:signal transduction"/>
    <property type="evidence" value="ECO:0007669"/>
    <property type="project" value="InterPro"/>
</dbReference>
<feature type="domain" description="CheW-like" evidence="4">
    <location>
        <begin position="74"/>
        <end position="218"/>
    </location>
</feature>
<dbReference type="InterPro" id="IPR002545">
    <property type="entry name" value="CheW-lke_dom"/>
</dbReference>
<evidence type="ECO:0000259" key="4">
    <source>
        <dbReference type="PROSITE" id="PS50851"/>
    </source>
</evidence>
<dbReference type="Proteomes" id="UP000319576">
    <property type="component" value="Chromosome"/>
</dbReference>
<dbReference type="InterPro" id="IPR036061">
    <property type="entry name" value="CheW-like_dom_sf"/>
</dbReference>
<organism evidence="5 6">
    <name type="scientific">Urbifossiella limnaea</name>
    <dbReference type="NCBI Taxonomy" id="2528023"/>
    <lineage>
        <taxon>Bacteria</taxon>
        <taxon>Pseudomonadati</taxon>
        <taxon>Planctomycetota</taxon>
        <taxon>Planctomycetia</taxon>
        <taxon>Gemmatales</taxon>
        <taxon>Gemmataceae</taxon>
        <taxon>Urbifossiella</taxon>
    </lineage>
</organism>
<evidence type="ECO:0000256" key="1">
    <source>
        <dbReference type="ARBA" id="ARBA00004496"/>
    </source>
</evidence>
<dbReference type="OrthoDB" id="21516at2"/>
<dbReference type="PROSITE" id="PS50851">
    <property type="entry name" value="CHEW"/>
    <property type="match status" value="1"/>
</dbReference>
<reference evidence="5 6" key="1">
    <citation type="submission" date="2019-02" db="EMBL/GenBank/DDBJ databases">
        <title>Deep-cultivation of Planctomycetes and their phenomic and genomic characterization uncovers novel biology.</title>
        <authorList>
            <person name="Wiegand S."/>
            <person name="Jogler M."/>
            <person name="Boedeker C."/>
            <person name="Pinto D."/>
            <person name="Vollmers J."/>
            <person name="Rivas-Marin E."/>
            <person name="Kohn T."/>
            <person name="Peeters S.H."/>
            <person name="Heuer A."/>
            <person name="Rast P."/>
            <person name="Oberbeckmann S."/>
            <person name="Bunk B."/>
            <person name="Jeske O."/>
            <person name="Meyerdierks A."/>
            <person name="Storesund J.E."/>
            <person name="Kallscheuer N."/>
            <person name="Luecker S."/>
            <person name="Lage O.M."/>
            <person name="Pohl T."/>
            <person name="Merkel B.J."/>
            <person name="Hornburger P."/>
            <person name="Mueller R.-W."/>
            <person name="Bruemmer F."/>
            <person name="Labrenz M."/>
            <person name="Spormann A.M."/>
            <person name="Op den Camp H."/>
            <person name="Overmann J."/>
            <person name="Amann R."/>
            <person name="Jetten M.S.M."/>
            <person name="Mascher T."/>
            <person name="Medema M.H."/>
            <person name="Devos D.P."/>
            <person name="Kaster A.-K."/>
            <person name="Ovreas L."/>
            <person name="Rohde M."/>
            <person name="Galperin M.Y."/>
            <person name="Jogler C."/>
        </authorList>
    </citation>
    <scope>NUCLEOTIDE SEQUENCE [LARGE SCALE GENOMIC DNA]</scope>
    <source>
        <strain evidence="5 6">ETA_A1</strain>
    </source>
</reference>
<evidence type="ECO:0000256" key="3">
    <source>
        <dbReference type="ARBA" id="ARBA00022490"/>
    </source>
</evidence>
<dbReference type="KEGG" id="uli:ETAA1_46750"/>
<dbReference type="Gene3D" id="2.40.50.180">
    <property type="entry name" value="CheA-289, Domain 4"/>
    <property type="match status" value="1"/>
</dbReference>
<dbReference type="PANTHER" id="PTHR22617">
    <property type="entry name" value="CHEMOTAXIS SENSOR HISTIDINE KINASE-RELATED"/>
    <property type="match status" value="1"/>
</dbReference>
<gene>
    <name evidence="5" type="ORF">ETAA1_46750</name>
</gene>
<dbReference type="RefSeq" id="WP_145242630.1">
    <property type="nucleotide sequence ID" value="NZ_CP036273.1"/>
</dbReference>
<dbReference type="GO" id="GO:0005829">
    <property type="term" value="C:cytosol"/>
    <property type="evidence" value="ECO:0007669"/>
    <property type="project" value="TreeGrafter"/>
</dbReference>
<dbReference type="EMBL" id="CP036273">
    <property type="protein sequence ID" value="QDU22691.1"/>
    <property type="molecule type" value="Genomic_DNA"/>
</dbReference>
<evidence type="ECO:0000313" key="5">
    <source>
        <dbReference type="EMBL" id="QDU22691.1"/>
    </source>
</evidence>